<keyword evidence="2" id="KW-1185">Reference proteome</keyword>
<name>A0A9P0GIJ0_PHACE</name>
<dbReference type="Proteomes" id="UP001153737">
    <property type="component" value="Chromosome 12"/>
</dbReference>
<dbReference type="PANTHER" id="PTHR21398:SF21">
    <property type="entry name" value="AGAP004005-PA"/>
    <property type="match status" value="1"/>
</dbReference>
<dbReference type="SMART" id="SM00718">
    <property type="entry name" value="DM4_12"/>
    <property type="match status" value="1"/>
</dbReference>
<dbReference type="PANTHER" id="PTHR21398">
    <property type="entry name" value="AGAP007094-PA"/>
    <property type="match status" value="1"/>
</dbReference>
<dbReference type="InterPro" id="IPR006631">
    <property type="entry name" value="DM4_12"/>
</dbReference>
<sequence>MTEATILDTSRHIIARRSLIWSDRGTNFLQVIFGLGLPFEVDRQSVTIGTVIKGFYEVPSNSSVFTEPSNIIYERKKRSTSRWTIYTMLEKFFERYNGGDGKSCLLKSICEVSHSPLDDSHSILAEIISAVLRPSSTIEEFDHHTNMDYVSAEQLGINGGNCARLYSECKLNILEQYSRFID</sequence>
<dbReference type="EMBL" id="OU896718">
    <property type="protein sequence ID" value="CAH1118850.1"/>
    <property type="molecule type" value="Genomic_DNA"/>
</dbReference>
<evidence type="ECO:0000313" key="1">
    <source>
        <dbReference type="EMBL" id="CAH1118850.1"/>
    </source>
</evidence>
<dbReference type="AlphaFoldDB" id="A0A9P0GIJ0"/>
<evidence type="ECO:0000313" key="2">
    <source>
        <dbReference type="Proteomes" id="UP001153737"/>
    </source>
</evidence>
<accession>A0A9P0GIJ0</accession>
<dbReference type="Pfam" id="PF07841">
    <property type="entry name" value="DM4_12"/>
    <property type="match status" value="1"/>
</dbReference>
<dbReference type="OrthoDB" id="8186940at2759"/>
<protein>
    <submittedName>
        <fullName evidence="1">Uncharacterized protein</fullName>
    </submittedName>
</protein>
<reference evidence="1" key="1">
    <citation type="submission" date="2022-01" db="EMBL/GenBank/DDBJ databases">
        <authorList>
            <person name="King R."/>
        </authorList>
    </citation>
    <scope>NUCLEOTIDE SEQUENCE</scope>
</reference>
<proteinExistence type="predicted"/>
<reference evidence="1" key="2">
    <citation type="submission" date="2022-10" db="EMBL/GenBank/DDBJ databases">
        <authorList>
            <consortium name="ENA_rothamsted_submissions"/>
            <consortium name="culmorum"/>
            <person name="King R."/>
        </authorList>
    </citation>
    <scope>NUCLEOTIDE SEQUENCE</scope>
</reference>
<gene>
    <name evidence="1" type="ORF">PHAECO_LOCUS3256</name>
</gene>
<organism evidence="1 2">
    <name type="scientific">Phaedon cochleariae</name>
    <name type="common">Mustard beetle</name>
    <dbReference type="NCBI Taxonomy" id="80249"/>
    <lineage>
        <taxon>Eukaryota</taxon>
        <taxon>Metazoa</taxon>
        <taxon>Ecdysozoa</taxon>
        <taxon>Arthropoda</taxon>
        <taxon>Hexapoda</taxon>
        <taxon>Insecta</taxon>
        <taxon>Pterygota</taxon>
        <taxon>Neoptera</taxon>
        <taxon>Endopterygota</taxon>
        <taxon>Coleoptera</taxon>
        <taxon>Polyphaga</taxon>
        <taxon>Cucujiformia</taxon>
        <taxon>Chrysomeloidea</taxon>
        <taxon>Chrysomelidae</taxon>
        <taxon>Chrysomelinae</taxon>
        <taxon>Chrysomelini</taxon>
        <taxon>Phaedon</taxon>
    </lineage>
</organism>